<protein>
    <submittedName>
        <fullName evidence="1">Uncharacterized protein</fullName>
    </submittedName>
</protein>
<name>A0AAV0IU31_9ROSI</name>
<organism evidence="1 2">
    <name type="scientific">Linum tenue</name>
    <dbReference type="NCBI Taxonomy" id="586396"/>
    <lineage>
        <taxon>Eukaryota</taxon>
        <taxon>Viridiplantae</taxon>
        <taxon>Streptophyta</taxon>
        <taxon>Embryophyta</taxon>
        <taxon>Tracheophyta</taxon>
        <taxon>Spermatophyta</taxon>
        <taxon>Magnoliopsida</taxon>
        <taxon>eudicotyledons</taxon>
        <taxon>Gunneridae</taxon>
        <taxon>Pentapetalae</taxon>
        <taxon>rosids</taxon>
        <taxon>fabids</taxon>
        <taxon>Malpighiales</taxon>
        <taxon>Linaceae</taxon>
        <taxon>Linum</taxon>
    </lineage>
</organism>
<reference evidence="1" key="1">
    <citation type="submission" date="2022-08" db="EMBL/GenBank/DDBJ databases">
        <authorList>
            <person name="Gutierrez-Valencia J."/>
        </authorList>
    </citation>
    <scope>NUCLEOTIDE SEQUENCE</scope>
</reference>
<evidence type="ECO:0000313" key="1">
    <source>
        <dbReference type="EMBL" id="CAI0401115.1"/>
    </source>
</evidence>
<evidence type="ECO:0000313" key="2">
    <source>
        <dbReference type="Proteomes" id="UP001154282"/>
    </source>
</evidence>
<sequence length="93" mass="10085">MSRLLNEAIGEIFAQACTYTQNSLVMVPTASGPNPSSHVEVFGRCYLWAKKVETRGKSKAMMTTAESPLAQASRIFLSSPAKDKSMLCSLIAQ</sequence>
<gene>
    <name evidence="1" type="ORF">LITE_LOCUS11059</name>
</gene>
<proteinExistence type="predicted"/>
<dbReference type="EMBL" id="CAMGYJ010000004">
    <property type="protein sequence ID" value="CAI0401115.1"/>
    <property type="molecule type" value="Genomic_DNA"/>
</dbReference>
<accession>A0AAV0IU31</accession>
<dbReference type="AlphaFoldDB" id="A0AAV0IU31"/>
<keyword evidence="2" id="KW-1185">Reference proteome</keyword>
<dbReference type="Proteomes" id="UP001154282">
    <property type="component" value="Unassembled WGS sequence"/>
</dbReference>
<comment type="caution">
    <text evidence="1">The sequence shown here is derived from an EMBL/GenBank/DDBJ whole genome shotgun (WGS) entry which is preliminary data.</text>
</comment>